<dbReference type="InterPro" id="IPR011051">
    <property type="entry name" value="RmlC_Cupin_sf"/>
</dbReference>
<evidence type="ECO:0000313" key="2">
    <source>
        <dbReference type="EMBL" id="MCG4959844.1"/>
    </source>
</evidence>
<evidence type="ECO:0000259" key="1">
    <source>
        <dbReference type="Pfam" id="PF05523"/>
    </source>
</evidence>
<dbReference type="EMBL" id="JAKNDN010000013">
    <property type="protein sequence ID" value="MCG4959844.1"/>
    <property type="molecule type" value="Genomic_DNA"/>
</dbReference>
<protein>
    <submittedName>
        <fullName evidence="2">FdtA/QdtA family cupin domain-containing protein</fullName>
    </submittedName>
</protein>
<organism evidence="2 3">
    <name type="scientific">Odoribacter splanchnicus</name>
    <dbReference type="NCBI Taxonomy" id="28118"/>
    <lineage>
        <taxon>Bacteria</taxon>
        <taxon>Pseudomonadati</taxon>
        <taxon>Bacteroidota</taxon>
        <taxon>Bacteroidia</taxon>
        <taxon>Bacteroidales</taxon>
        <taxon>Odoribacteraceae</taxon>
        <taxon>Odoribacter</taxon>
    </lineage>
</organism>
<accession>A0AAW5CGJ4</accession>
<dbReference type="Gene3D" id="2.60.120.10">
    <property type="entry name" value="Jelly Rolls"/>
    <property type="match status" value="1"/>
</dbReference>
<name>A0AAW5CGJ4_9BACT</name>
<dbReference type="Pfam" id="PF05523">
    <property type="entry name" value="FdtA"/>
    <property type="match status" value="1"/>
</dbReference>
<comment type="caution">
    <text evidence="2">The sequence shown here is derived from an EMBL/GenBank/DDBJ whole genome shotgun (WGS) entry which is preliminary data.</text>
</comment>
<dbReference type="InterPro" id="IPR014710">
    <property type="entry name" value="RmlC-like_jellyroll"/>
</dbReference>
<reference evidence="2" key="1">
    <citation type="submission" date="2022-01" db="EMBL/GenBank/DDBJ databases">
        <title>Collection of gut derived symbiotic bacterial strains cultured from healthy donors.</title>
        <authorList>
            <person name="Lin H."/>
            <person name="Kohout C."/>
            <person name="Waligurski E."/>
            <person name="Pamer E.G."/>
        </authorList>
    </citation>
    <scope>NUCLEOTIDE SEQUENCE</scope>
    <source>
        <strain evidence="2">DFI.1.149</strain>
    </source>
</reference>
<evidence type="ECO:0000313" key="3">
    <source>
        <dbReference type="Proteomes" id="UP001199750"/>
    </source>
</evidence>
<dbReference type="SUPFAM" id="SSF51182">
    <property type="entry name" value="RmlC-like cupins"/>
    <property type="match status" value="1"/>
</dbReference>
<dbReference type="CDD" id="cd20292">
    <property type="entry name" value="cupin_QdtA-like"/>
    <property type="match status" value="1"/>
</dbReference>
<dbReference type="InterPro" id="IPR008894">
    <property type="entry name" value="QdtA_cupin_dom"/>
</dbReference>
<sequence length="150" mass="16813">MSYTVYDCSVIKLPRIENRAGNITAVHGNINLPFDIKRVFYSYDIPGGEARGAHAHKECHQFLVAASGAFEVVLDDGVNKRTVLLNRPFYGLHIPPGIWASEQGFSSGSICLVLTSHRYEARDYIRDYEEYLIYTGNHILTKVKYGGGKT</sequence>
<dbReference type="Proteomes" id="UP001199750">
    <property type="component" value="Unassembled WGS sequence"/>
</dbReference>
<gene>
    <name evidence="2" type="ORF">L0P03_08285</name>
</gene>
<feature type="domain" description="Sugar 3,4-ketoisomerase QdtA cupin" evidence="1">
    <location>
        <begin position="7"/>
        <end position="134"/>
    </location>
</feature>
<dbReference type="RefSeq" id="WP_237982930.1">
    <property type="nucleotide sequence ID" value="NZ_JABWDG010000086.1"/>
</dbReference>
<dbReference type="AlphaFoldDB" id="A0AAW5CGJ4"/>
<proteinExistence type="predicted"/>